<protein>
    <recommendedName>
        <fullName evidence="5">BZIP domain-containing protein</fullName>
    </recommendedName>
</protein>
<feature type="region of interest" description="Disordered" evidence="4">
    <location>
        <begin position="178"/>
        <end position="199"/>
    </location>
</feature>
<keyword evidence="2" id="KW-0238">DNA-binding</keyword>
<evidence type="ECO:0000313" key="6">
    <source>
        <dbReference type="EMBL" id="KAG9254475.1"/>
    </source>
</evidence>
<organism evidence="6 7">
    <name type="scientific">Emericellopsis atlantica</name>
    <dbReference type="NCBI Taxonomy" id="2614577"/>
    <lineage>
        <taxon>Eukaryota</taxon>
        <taxon>Fungi</taxon>
        <taxon>Dikarya</taxon>
        <taxon>Ascomycota</taxon>
        <taxon>Pezizomycotina</taxon>
        <taxon>Sordariomycetes</taxon>
        <taxon>Hypocreomycetidae</taxon>
        <taxon>Hypocreales</taxon>
        <taxon>Bionectriaceae</taxon>
        <taxon>Emericellopsis</taxon>
    </lineage>
</organism>
<dbReference type="InterPro" id="IPR046347">
    <property type="entry name" value="bZIP_sf"/>
</dbReference>
<dbReference type="GO" id="GO:0003700">
    <property type="term" value="F:DNA-binding transcription factor activity"/>
    <property type="evidence" value="ECO:0007669"/>
    <property type="project" value="InterPro"/>
</dbReference>
<dbReference type="PRINTS" id="PR00043">
    <property type="entry name" value="LEUZIPPRJUN"/>
</dbReference>
<keyword evidence="1" id="KW-0805">Transcription regulation</keyword>
<dbReference type="PROSITE" id="PS50217">
    <property type="entry name" value="BZIP"/>
    <property type="match status" value="1"/>
</dbReference>
<dbReference type="OrthoDB" id="295274at2759"/>
<feature type="region of interest" description="Disordered" evidence="4">
    <location>
        <begin position="48"/>
        <end position="76"/>
    </location>
</feature>
<dbReference type="GO" id="GO:0006357">
    <property type="term" value="P:regulation of transcription by RNA polymerase II"/>
    <property type="evidence" value="ECO:0007669"/>
    <property type="project" value="InterPro"/>
</dbReference>
<accession>A0A9P8CPT9</accession>
<evidence type="ECO:0000256" key="1">
    <source>
        <dbReference type="ARBA" id="ARBA00023015"/>
    </source>
</evidence>
<proteinExistence type="predicted"/>
<feature type="compositionally biased region" description="Basic residues" evidence="4">
    <location>
        <begin position="131"/>
        <end position="140"/>
    </location>
</feature>
<dbReference type="RefSeq" id="XP_046118399.1">
    <property type="nucleotide sequence ID" value="XM_046257373.1"/>
</dbReference>
<evidence type="ECO:0000256" key="2">
    <source>
        <dbReference type="ARBA" id="ARBA00023125"/>
    </source>
</evidence>
<name>A0A9P8CPT9_9HYPO</name>
<dbReference type="AlphaFoldDB" id="A0A9P8CPT9"/>
<feature type="region of interest" description="Disordered" evidence="4">
    <location>
        <begin position="245"/>
        <end position="264"/>
    </location>
</feature>
<feature type="domain" description="BZIP" evidence="5">
    <location>
        <begin position="160"/>
        <end position="223"/>
    </location>
</feature>
<dbReference type="InterPro" id="IPR002112">
    <property type="entry name" value="Leuzip_Jun"/>
</dbReference>
<dbReference type="Gene3D" id="1.20.5.170">
    <property type="match status" value="1"/>
</dbReference>
<evidence type="ECO:0000256" key="4">
    <source>
        <dbReference type="SAM" id="MobiDB-lite"/>
    </source>
</evidence>
<dbReference type="SMART" id="SM00338">
    <property type="entry name" value="BRLZ"/>
    <property type="match status" value="1"/>
</dbReference>
<dbReference type="GO" id="GO:0003677">
    <property type="term" value="F:DNA binding"/>
    <property type="evidence" value="ECO:0007669"/>
    <property type="project" value="UniProtKB-KW"/>
</dbReference>
<feature type="region of interest" description="Disordered" evidence="4">
    <location>
        <begin position="90"/>
        <end position="156"/>
    </location>
</feature>
<feature type="compositionally biased region" description="Low complexity" evidence="4">
    <location>
        <begin position="90"/>
        <end position="103"/>
    </location>
</feature>
<dbReference type="InterPro" id="IPR004827">
    <property type="entry name" value="bZIP"/>
</dbReference>
<dbReference type="Proteomes" id="UP000887229">
    <property type="component" value="Unassembled WGS sequence"/>
</dbReference>
<dbReference type="InterPro" id="IPR000837">
    <property type="entry name" value="AP-1"/>
</dbReference>
<reference evidence="6" key="1">
    <citation type="journal article" date="2021" name="IMA Fungus">
        <title>Genomic characterization of three marine fungi, including Emericellopsis atlantica sp. nov. with signatures of a generalist lifestyle and marine biomass degradation.</title>
        <authorList>
            <person name="Hagestad O.C."/>
            <person name="Hou L."/>
            <person name="Andersen J.H."/>
            <person name="Hansen E.H."/>
            <person name="Altermark B."/>
            <person name="Li C."/>
            <person name="Kuhnert E."/>
            <person name="Cox R.J."/>
            <person name="Crous P.W."/>
            <person name="Spatafora J.W."/>
            <person name="Lail K."/>
            <person name="Amirebrahimi M."/>
            <person name="Lipzen A."/>
            <person name="Pangilinan J."/>
            <person name="Andreopoulos W."/>
            <person name="Hayes R.D."/>
            <person name="Ng V."/>
            <person name="Grigoriev I.V."/>
            <person name="Jackson S.A."/>
            <person name="Sutton T.D.S."/>
            <person name="Dobson A.D.W."/>
            <person name="Rama T."/>
        </authorList>
    </citation>
    <scope>NUCLEOTIDE SEQUENCE</scope>
    <source>
        <strain evidence="6">TS7</strain>
    </source>
</reference>
<dbReference type="CDD" id="cd14687">
    <property type="entry name" value="bZIP_ATF2"/>
    <property type="match status" value="1"/>
</dbReference>
<feature type="compositionally biased region" description="Polar residues" evidence="4">
    <location>
        <begin position="51"/>
        <end position="72"/>
    </location>
</feature>
<keyword evidence="3" id="KW-0804">Transcription</keyword>
<gene>
    <name evidence="6" type="ORF">F5Z01DRAFT_107670</name>
</gene>
<sequence>MSTLAQPWLPQPYQQLSFTPAPMWDLPFPLATDNAQYPTCLQTPAIESPMVGNQPSRCPSTFLPTDSPSFSQDPAGAAFPAVLAPVLSDQRISQSSSQQTQAQHTAETVSPSAPAGEPTSGYFDDAAPPPAKRRRGRPRKPISFSSDAGSLCSDALPADRHERRRVLERNRLAATKCRNRKRDEAKDLEAQEQEAGERHRHLTATVAQLRTDHVDLKTQLLRHTDCQCVVIQKYIAHHAEKAVGELTTESPSQSMPRRASTKSDEAGDVHALWFESLPSPMSQHNPMQAGTGFVDPYTTLPSQPHMVDTPPLAWPPEEQQHHMHAMMGVVPMQQQGYWANWAQ</sequence>
<dbReference type="PANTHER" id="PTHR23351">
    <property type="entry name" value="FOS TRANSCRIPTION FACTOR-RELATED"/>
    <property type="match status" value="1"/>
</dbReference>
<dbReference type="PANTHER" id="PTHR23351:SF24">
    <property type="entry name" value="ACTIVATING TRANSCRIPTION FACTOR 3-RELATED"/>
    <property type="match status" value="1"/>
</dbReference>
<evidence type="ECO:0000256" key="3">
    <source>
        <dbReference type="ARBA" id="ARBA00023163"/>
    </source>
</evidence>
<dbReference type="SUPFAM" id="SSF57959">
    <property type="entry name" value="Leucine zipper domain"/>
    <property type="match status" value="1"/>
</dbReference>
<dbReference type="PROSITE" id="PS00036">
    <property type="entry name" value="BZIP_BASIC"/>
    <property type="match status" value="1"/>
</dbReference>
<dbReference type="GeneID" id="70288276"/>
<evidence type="ECO:0000259" key="5">
    <source>
        <dbReference type="PROSITE" id="PS50217"/>
    </source>
</evidence>
<comment type="caution">
    <text evidence="6">The sequence shown here is derived from an EMBL/GenBank/DDBJ whole genome shotgun (WGS) entry which is preliminary data.</text>
</comment>
<evidence type="ECO:0000313" key="7">
    <source>
        <dbReference type="Proteomes" id="UP000887229"/>
    </source>
</evidence>
<keyword evidence="7" id="KW-1185">Reference proteome</keyword>
<dbReference type="EMBL" id="MU251254">
    <property type="protein sequence ID" value="KAG9254475.1"/>
    <property type="molecule type" value="Genomic_DNA"/>
</dbReference>